<dbReference type="Proteomes" id="UP000000577">
    <property type="component" value="Chromosome"/>
</dbReference>
<feature type="signal peptide" evidence="2">
    <location>
        <begin position="1"/>
        <end position="23"/>
    </location>
</feature>
<dbReference type="Gene3D" id="2.30.30.40">
    <property type="entry name" value="SH3 Domains"/>
    <property type="match status" value="1"/>
</dbReference>
<feature type="compositionally biased region" description="Pro residues" evidence="1">
    <location>
        <begin position="58"/>
        <end position="81"/>
    </location>
</feature>
<dbReference type="HOGENOM" id="CLU_1756195_0_0_7"/>
<feature type="region of interest" description="Disordered" evidence="1">
    <location>
        <begin position="48"/>
        <end position="85"/>
    </location>
</feature>
<keyword evidence="5" id="KW-1185">Reference proteome</keyword>
<protein>
    <submittedName>
        <fullName evidence="4">Bacterial SH3 domain lipoprotein, putative</fullName>
    </submittedName>
</protein>
<keyword evidence="4" id="KW-0449">Lipoprotein</keyword>
<gene>
    <name evidence="4" type="ordered locus">GSU0427</name>
</gene>
<dbReference type="PROSITE" id="PS51257">
    <property type="entry name" value="PROKAR_LIPOPROTEIN"/>
    <property type="match status" value="1"/>
</dbReference>
<evidence type="ECO:0000256" key="1">
    <source>
        <dbReference type="SAM" id="MobiDB-lite"/>
    </source>
</evidence>
<evidence type="ECO:0000259" key="3">
    <source>
        <dbReference type="Pfam" id="PF08239"/>
    </source>
</evidence>
<name>Q74G25_GEOSL</name>
<dbReference type="EnsemblBacteria" id="AAR33759">
    <property type="protein sequence ID" value="AAR33759"/>
    <property type="gene ID" value="GSU0427"/>
</dbReference>
<evidence type="ECO:0000313" key="4">
    <source>
        <dbReference type="EMBL" id="AAR33759.1"/>
    </source>
</evidence>
<dbReference type="EMBL" id="AE017180">
    <property type="protein sequence ID" value="AAR33759.1"/>
    <property type="molecule type" value="Genomic_DNA"/>
</dbReference>
<accession>Q74G25</accession>
<organism evidence="4 5">
    <name type="scientific">Geobacter sulfurreducens (strain ATCC 51573 / DSM 12127 / PCA)</name>
    <dbReference type="NCBI Taxonomy" id="243231"/>
    <lineage>
        <taxon>Bacteria</taxon>
        <taxon>Pseudomonadati</taxon>
        <taxon>Thermodesulfobacteriota</taxon>
        <taxon>Desulfuromonadia</taxon>
        <taxon>Geobacterales</taxon>
        <taxon>Geobacteraceae</taxon>
        <taxon>Geobacter</taxon>
    </lineage>
</organism>
<keyword evidence="2" id="KW-0732">Signal</keyword>
<reference evidence="4 5" key="2">
    <citation type="journal article" date="2012" name="BMC Genomics">
        <title>Comparative genomic analysis of Geobacter sulfurreducens KN400, a strain with enhanced capacity for extracellular electron transfer and electricity production.</title>
        <authorList>
            <person name="Butler J.E."/>
            <person name="Young N.D."/>
            <person name="Aklujkar M."/>
            <person name="Lovley D.R."/>
        </authorList>
    </citation>
    <scope>NUCLEOTIDE SEQUENCE [LARGE SCALE GENOMIC DNA]</scope>
    <source>
        <strain evidence="5">ATCC 51573 / DSM 12127 / PCA</strain>
    </source>
</reference>
<feature type="chain" id="PRO_5004285044" evidence="2">
    <location>
        <begin position="24"/>
        <end position="156"/>
    </location>
</feature>
<dbReference type="Pfam" id="PF08239">
    <property type="entry name" value="SH3_3"/>
    <property type="match status" value="1"/>
</dbReference>
<dbReference type="RefSeq" id="WP_010941096.1">
    <property type="nucleotide sequence ID" value="NC_002939.5"/>
</dbReference>
<dbReference type="InterPro" id="IPR003646">
    <property type="entry name" value="SH3-like_bac-type"/>
</dbReference>
<sequence>MTLIRLQSRMLIPSLALVVPLLAACTTVTEERGGPQAPGIGFEEAPAVVDRTDRQHAPPTPMVQPPPPQAPLPQPPEPPATPAVAVPASLRIGPEHKYVNVRRGSSPRTKVVAVLKGGTQLELLGKEGSWLRVRWQHGGKTAEGWVYRKFVEGNGL</sequence>
<proteinExistence type="predicted"/>
<evidence type="ECO:0000256" key="2">
    <source>
        <dbReference type="SAM" id="SignalP"/>
    </source>
</evidence>
<dbReference type="InParanoid" id="Q74G25"/>
<dbReference type="PATRIC" id="fig|243231.5.peg.426"/>
<dbReference type="AlphaFoldDB" id="Q74G25"/>
<feature type="domain" description="SH3b" evidence="3">
    <location>
        <begin position="98"/>
        <end position="152"/>
    </location>
</feature>
<reference evidence="4 5" key="1">
    <citation type="journal article" date="2003" name="Science">
        <title>Genome of Geobacter sulfurreducens: metal reduction in subsurface environments.</title>
        <authorList>
            <person name="Methe B.A."/>
            <person name="Nelson K.E."/>
            <person name="Eisen J.A."/>
            <person name="Paulsen I.T."/>
            <person name="Nelson W."/>
            <person name="Heidelberg J.F."/>
            <person name="Wu D."/>
            <person name="Wu M."/>
            <person name="Ward N."/>
            <person name="Beanan M.J."/>
            <person name="Dodson R.J."/>
            <person name="Madupu R."/>
            <person name="Brinkac L.M."/>
            <person name="Daugherty S.C."/>
            <person name="DeBoy R.T."/>
            <person name="Durkin A.S."/>
            <person name="Gwinn M."/>
            <person name="Kolonay J.F."/>
            <person name="Sullivan S.A."/>
            <person name="Haft D.H."/>
            <person name="Selengut J."/>
            <person name="Davidsen T.M."/>
            <person name="Zafar N."/>
            <person name="White O."/>
            <person name="Tran B."/>
            <person name="Romero C."/>
            <person name="Forberger H.A."/>
            <person name="Weidman J."/>
            <person name="Khouri H."/>
            <person name="Feldblyum T.V."/>
            <person name="Utterback T.R."/>
            <person name="Van Aken S.E."/>
            <person name="Lovley D.R."/>
            <person name="Fraser C.M."/>
        </authorList>
    </citation>
    <scope>NUCLEOTIDE SEQUENCE [LARGE SCALE GENOMIC DNA]</scope>
    <source>
        <strain evidence="5">ATCC 51573 / DSM 12127 / PCA</strain>
    </source>
</reference>
<dbReference type="STRING" id="243231.GSU0427"/>
<dbReference type="OrthoDB" id="5398705at2"/>
<dbReference type="KEGG" id="gsu:GSU0427"/>
<evidence type="ECO:0000313" key="5">
    <source>
        <dbReference type="Proteomes" id="UP000000577"/>
    </source>
</evidence>